<dbReference type="Proteomes" id="UP000075455">
    <property type="component" value="Unassembled WGS sequence"/>
</dbReference>
<reference evidence="2 3" key="1">
    <citation type="submission" date="2016-01" db="EMBL/GenBank/DDBJ databases">
        <title>Draft Genome Sequences of Seven Thermophilic Sporeformers Isolated from Foods.</title>
        <authorList>
            <person name="Berendsen E.M."/>
            <person name="Wells-Bennik M.H."/>
            <person name="Krawcyk A.O."/>
            <person name="De Jong A."/>
            <person name="Holsappel S."/>
            <person name="Eijlander R.T."/>
            <person name="Kuipers O.P."/>
        </authorList>
    </citation>
    <scope>NUCLEOTIDE SEQUENCE [LARGE SCALE GENOMIC DNA]</scope>
    <source>
        <strain evidence="2 3">B4119</strain>
    </source>
</reference>
<feature type="region of interest" description="Disordered" evidence="1">
    <location>
        <begin position="22"/>
        <end position="45"/>
    </location>
</feature>
<dbReference type="PATRIC" id="fig|81408.3.peg.1241"/>
<feature type="compositionally biased region" description="Basic and acidic residues" evidence="1">
    <location>
        <begin position="34"/>
        <end position="45"/>
    </location>
</feature>
<dbReference type="EMBL" id="LQYS01000119">
    <property type="protein sequence ID" value="KYD07473.1"/>
    <property type="molecule type" value="Genomic_DNA"/>
</dbReference>
<evidence type="ECO:0000313" key="2">
    <source>
        <dbReference type="EMBL" id="KYD07473.1"/>
    </source>
</evidence>
<organism evidence="2 3">
    <name type="scientific">Saccharococcus caldoxylosilyticus</name>
    <dbReference type="NCBI Taxonomy" id="81408"/>
    <lineage>
        <taxon>Bacteria</taxon>
        <taxon>Bacillati</taxon>
        <taxon>Bacillota</taxon>
        <taxon>Bacilli</taxon>
        <taxon>Bacillales</taxon>
        <taxon>Anoxybacillaceae</taxon>
        <taxon>Saccharococcus</taxon>
    </lineage>
</organism>
<proteinExistence type="predicted"/>
<evidence type="ECO:0000256" key="1">
    <source>
        <dbReference type="SAM" id="MobiDB-lite"/>
    </source>
</evidence>
<accession>A0A150L596</accession>
<protein>
    <submittedName>
        <fullName evidence="2">Uncharacterized protein</fullName>
    </submittedName>
</protein>
<gene>
    <name evidence="2" type="ORF">B4119_1363</name>
</gene>
<name>A0A150L596_9BACL</name>
<comment type="caution">
    <text evidence="2">The sequence shown here is derived from an EMBL/GenBank/DDBJ whole genome shotgun (WGS) entry which is preliminary data.</text>
</comment>
<sequence>MFDTKAKAYFLIRRLSQSPSPTEGLIFFKNNGNTRKDNRTERRYN</sequence>
<dbReference type="AlphaFoldDB" id="A0A150L596"/>
<evidence type="ECO:0000313" key="3">
    <source>
        <dbReference type="Proteomes" id="UP000075455"/>
    </source>
</evidence>